<feature type="compositionally biased region" description="Basic and acidic residues" evidence="1">
    <location>
        <begin position="1"/>
        <end position="20"/>
    </location>
</feature>
<comment type="caution">
    <text evidence="2">The sequence shown here is derived from an EMBL/GenBank/DDBJ whole genome shotgun (WGS) entry which is preliminary data.</text>
</comment>
<feature type="region of interest" description="Disordered" evidence="1">
    <location>
        <begin position="1"/>
        <end position="28"/>
    </location>
</feature>
<evidence type="ECO:0000313" key="2">
    <source>
        <dbReference type="EMBL" id="CAG2063303.1"/>
    </source>
</evidence>
<proteinExistence type="predicted"/>
<evidence type="ECO:0000313" key="3">
    <source>
        <dbReference type="Proteomes" id="UP001153148"/>
    </source>
</evidence>
<reference evidence="2" key="1">
    <citation type="submission" date="2021-03" db="EMBL/GenBank/DDBJ databases">
        <authorList>
            <person name="Tran Van P."/>
        </authorList>
    </citation>
    <scope>NUCLEOTIDE SEQUENCE</scope>
</reference>
<feature type="compositionally biased region" description="Basic and acidic residues" evidence="1">
    <location>
        <begin position="121"/>
        <end position="130"/>
    </location>
</feature>
<dbReference type="Proteomes" id="UP001153148">
    <property type="component" value="Unassembled WGS sequence"/>
</dbReference>
<evidence type="ECO:0000256" key="1">
    <source>
        <dbReference type="SAM" id="MobiDB-lite"/>
    </source>
</evidence>
<organism evidence="2 3">
    <name type="scientific">Timema podura</name>
    <name type="common">Walking stick</name>
    <dbReference type="NCBI Taxonomy" id="61482"/>
    <lineage>
        <taxon>Eukaryota</taxon>
        <taxon>Metazoa</taxon>
        <taxon>Ecdysozoa</taxon>
        <taxon>Arthropoda</taxon>
        <taxon>Hexapoda</taxon>
        <taxon>Insecta</taxon>
        <taxon>Pterygota</taxon>
        <taxon>Neoptera</taxon>
        <taxon>Polyneoptera</taxon>
        <taxon>Phasmatodea</taxon>
        <taxon>Timematodea</taxon>
        <taxon>Timematoidea</taxon>
        <taxon>Timematidae</taxon>
        <taxon>Timema</taxon>
    </lineage>
</organism>
<gene>
    <name evidence="2" type="ORF">TPAB3V08_LOCUS10250</name>
</gene>
<accession>A0ABN7P641</accession>
<dbReference type="EMBL" id="CAJPIN010025573">
    <property type="protein sequence ID" value="CAG2063303.1"/>
    <property type="molecule type" value="Genomic_DNA"/>
</dbReference>
<sequence length="146" mass="17179">MEKERMPKRMMEMKYVEKRPQGRTRKKWEKQITESVQVKGEEWWKDGMDGLQFSVNKTKEAMGKFFKENEAMLKMTEQFVEYCHKKDTRAKIRTPSPAIHSNARVTPLAQGSPTFFGSRSKRQEGKKDFPVRSTVIDCPSRKSEIQ</sequence>
<name>A0ABN7P641_TIMPD</name>
<keyword evidence="3" id="KW-1185">Reference proteome</keyword>
<protein>
    <submittedName>
        <fullName evidence="2">Uncharacterized protein</fullName>
    </submittedName>
</protein>
<feature type="region of interest" description="Disordered" evidence="1">
    <location>
        <begin position="91"/>
        <end position="133"/>
    </location>
</feature>